<sequence>MKDFYKYLMKGLGAGISFLIIFVLLLLILEFVFSSPLFGDLTHYLYQIDF</sequence>
<protein>
    <submittedName>
        <fullName evidence="2">Uncharacterized protein</fullName>
    </submittedName>
</protein>
<reference evidence="2 3" key="1">
    <citation type="submission" date="2023-06" db="EMBL/GenBank/DDBJ databases">
        <title>Paenibacillus polygonum sp. nov., an endophytic bacterium, isolated from Polygonum lapathifolium L. in Nanji Wetland National Nature Reserve, South of Poyang Lake, Jiangxi Province, China.</title>
        <authorList>
            <person name="Yu Z."/>
        </authorList>
    </citation>
    <scope>NUCLEOTIDE SEQUENCE [LARGE SCALE GENOMIC DNA]</scope>
    <source>
        <strain evidence="2 3">C31</strain>
    </source>
</reference>
<keyword evidence="3" id="KW-1185">Reference proteome</keyword>
<keyword evidence="1" id="KW-1133">Transmembrane helix</keyword>
<evidence type="ECO:0000313" key="2">
    <source>
        <dbReference type="EMBL" id="WIV21077.1"/>
    </source>
</evidence>
<keyword evidence="1" id="KW-0812">Transmembrane</keyword>
<dbReference type="Proteomes" id="UP001236415">
    <property type="component" value="Chromosome"/>
</dbReference>
<gene>
    <name evidence="2" type="ORF">QPK24_10585</name>
</gene>
<keyword evidence="1" id="KW-0472">Membrane</keyword>
<organism evidence="2 3">
    <name type="scientific">Paenibacillus polygoni</name>
    <dbReference type="NCBI Taxonomy" id="3050112"/>
    <lineage>
        <taxon>Bacteria</taxon>
        <taxon>Bacillati</taxon>
        <taxon>Bacillota</taxon>
        <taxon>Bacilli</taxon>
        <taxon>Bacillales</taxon>
        <taxon>Paenibacillaceae</taxon>
        <taxon>Paenibacillus</taxon>
    </lineage>
</organism>
<proteinExistence type="predicted"/>
<dbReference type="EMBL" id="CP127162">
    <property type="protein sequence ID" value="WIV21077.1"/>
    <property type="molecule type" value="Genomic_DNA"/>
</dbReference>
<accession>A0ABY8X6B4</accession>
<name>A0ABY8X6B4_9BACL</name>
<dbReference type="RefSeq" id="WP_285748507.1">
    <property type="nucleotide sequence ID" value="NZ_CP127162.1"/>
</dbReference>
<evidence type="ECO:0000313" key="3">
    <source>
        <dbReference type="Proteomes" id="UP001236415"/>
    </source>
</evidence>
<feature type="transmembrane region" description="Helical" evidence="1">
    <location>
        <begin position="12"/>
        <end position="33"/>
    </location>
</feature>
<evidence type="ECO:0000256" key="1">
    <source>
        <dbReference type="SAM" id="Phobius"/>
    </source>
</evidence>